<dbReference type="Gene3D" id="3.30.70.1290">
    <property type="entry name" value="Transposase IS200-like"/>
    <property type="match status" value="1"/>
</dbReference>
<dbReference type="InterPro" id="IPR052715">
    <property type="entry name" value="RAYT_transposase"/>
</dbReference>
<accession>A0A2H5YA64</accession>
<dbReference type="AlphaFoldDB" id="A0A2H5YA64"/>
<dbReference type="PANTHER" id="PTHR36966">
    <property type="entry name" value="REP-ASSOCIATED TYROSINE TRANSPOSASE"/>
    <property type="match status" value="1"/>
</dbReference>
<organism evidence="2 3">
    <name type="scientific">Candidatus Thermoflexus japonica</name>
    <dbReference type="NCBI Taxonomy" id="2035417"/>
    <lineage>
        <taxon>Bacteria</taxon>
        <taxon>Bacillati</taxon>
        <taxon>Chloroflexota</taxon>
        <taxon>Thermoflexia</taxon>
        <taxon>Thermoflexales</taxon>
        <taxon>Thermoflexaceae</taxon>
        <taxon>Thermoflexus</taxon>
    </lineage>
</organism>
<comment type="caution">
    <text evidence="2">The sequence shown here is derived from an EMBL/GenBank/DDBJ whole genome shotgun (WGS) entry which is preliminary data.</text>
</comment>
<name>A0A2H5YA64_9CHLR</name>
<dbReference type="GO" id="GO:0043565">
    <property type="term" value="F:sequence-specific DNA binding"/>
    <property type="evidence" value="ECO:0007669"/>
    <property type="project" value="TreeGrafter"/>
</dbReference>
<dbReference type="Proteomes" id="UP000236642">
    <property type="component" value="Unassembled WGS sequence"/>
</dbReference>
<dbReference type="SMART" id="SM01321">
    <property type="entry name" value="Y1_Tnp"/>
    <property type="match status" value="1"/>
</dbReference>
<dbReference type="GO" id="GO:0006313">
    <property type="term" value="P:DNA transposition"/>
    <property type="evidence" value="ECO:0007669"/>
    <property type="project" value="InterPro"/>
</dbReference>
<gene>
    <name evidence="2" type="ORF">HRbin22_02627</name>
</gene>
<reference evidence="3" key="1">
    <citation type="submission" date="2017-09" db="EMBL/GenBank/DDBJ databases">
        <title>Metaegenomics of thermophilic ammonia-oxidizing enrichment culture.</title>
        <authorList>
            <person name="Kato S."/>
            <person name="Suzuki K."/>
        </authorList>
    </citation>
    <scope>NUCLEOTIDE SEQUENCE [LARGE SCALE GENOMIC DNA]</scope>
</reference>
<dbReference type="SUPFAM" id="SSF143422">
    <property type="entry name" value="Transposase IS200-like"/>
    <property type="match status" value="1"/>
</dbReference>
<dbReference type="EMBL" id="BEHY01000174">
    <property type="protein sequence ID" value="GBD10355.1"/>
    <property type="molecule type" value="Genomic_DNA"/>
</dbReference>
<evidence type="ECO:0000259" key="1">
    <source>
        <dbReference type="SMART" id="SM01321"/>
    </source>
</evidence>
<dbReference type="InterPro" id="IPR036515">
    <property type="entry name" value="Transposase_17_sf"/>
</dbReference>
<dbReference type="GO" id="GO:0004803">
    <property type="term" value="F:transposase activity"/>
    <property type="evidence" value="ECO:0007669"/>
    <property type="project" value="InterPro"/>
</dbReference>
<dbReference type="PANTHER" id="PTHR36966:SF1">
    <property type="entry name" value="REP-ASSOCIATED TYROSINE TRANSPOSASE"/>
    <property type="match status" value="1"/>
</dbReference>
<protein>
    <recommendedName>
        <fullName evidence="1">Transposase IS200-like domain-containing protein</fullName>
    </recommendedName>
</protein>
<proteinExistence type="predicted"/>
<sequence>MTRYDPTRHRRRSIRLKGYDYTQPGAYFITICTHERAHLFGTVVDGEMWLNEAGRVAEQCWRDIPAHFPHVELDAFVVMPNHIHGILWIVGMVDPVGAKNISPVGAVGAKYFSPLQPSSLPRGTSKTIGSIVRGFKIGVTKWFRQNTSVHTVWQRNYFEHIIRDERALNAIRRYILENPLRWHLDRYNLDRTGEDLLAREIWTLLAVEDKP</sequence>
<evidence type="ECO:0000313" key="3">
    <source>
        <dbReference type="Proteomes" id="UP000236642"/>
    </source>
</evidence>
<evidence type="ECO:0000313" key="2">
    <source>
        <dbReference type="EMBL" id="GBD10355.1"/>
    </source>
</evidence>
<feature type="domain" description="Transposase IS200-like" evidence="1">
    <location>
        <begin position="22"/>
        <end position="178"/>
    </location>
</feature>
<dbReference type="InterPro" id="IPR002686">
    <property type="entry name" value="Transposase_17"/>
</dbReference>